<dbReference type="Gene3D" id="2.130.10.10">
    <property type="entry name" value="YVTN repeat-like/Quinoprotein amine dehydrogenase"/>
    <property type="match status" value="1"/>
</dbReference>
<dbReference type="InterPro" id="IPR055589">
    <property type="entry name" value="DUF7165"/>
</dbReference>
<feature type="region of interest" description="Disordered" evidence="1">
    <location>
        <begin position="823"/>
        <end position="951"/>
    </location>
</feature>
<keyword evidence="4" id="KW-1185">Reference proteome</keyword>
<dbReference type="Pfam" id="PF23749">
    <property type="entry name" value="DUF7165"/>
    <property type="match status" value="2"/>
</dbReference>
<comment type="caution">
    <text evidence="3">The sequence shown here is derived from an EMBL/GenBank/DDBJ whole genome shotgun (WGS) entry which is preliminary data.</text>
</comment>
<feature type="compositionally biased region" description="Low complexity" evidence="1">
    <location>
        <begin position="206"/>
        <end position="226"/>
    </location>
</feature>
<feature type="compositionally biased region" description="Polar residues" evidence="1">
    <location>
        <begin position="1113"/>
        <end position="1123"/>
    </location>
</feature>
<feature type="compositionally biased region" description="Basic and acidic residues" evidence="1">
    <location>
        <begin position="876"/>
        <end position="887"/>
    </location>
</feature>
<dbReference type="EMBL" id="JAUJLE010000395">
    <property type="protein sequence ID" value="KAK0957788.1"/>
    <property type="molecule type" value="Genomic_DNA"/>
</dbReference>
<proteinExistence type="predicted"/>
<feature type="region of interest" description="Disordered" evidence="1">
    <location>
        <begin position="980"/>
        <end position="1029"/>
    </location>
</feature>
<feature type="compositionally biased region" description="Low complexity" evidence="1">
    <location>
        <begin position="980"/>
        <end position="998"/>
    </location>
</feature>
<evidence type="ECO:0000259" key="2">
    <source>
        <dbReference type="Pfam" id="PF23749"/>
    </source>
</evidence>
<feature type="domain" description="DUF7165" evidence="2">
    <location>
        <begin position="679"/>
        <end position="760"/>
    </location>
</feature>
<feature type="compositionally biased region" description="Basic and acidic residues" evidence="1">
    <location>
        <begin position="88"/>
        <end position="97"/>
    </location>
</feature>
<feature type="compositionally biased region" description="Polar residues" evidence="1">
    <location>
        <begin position="861"/>
        <end position="870"/>
    </location>
</feature>
<name>A0AAN6H6E6_9PEZI</name>
<feature type="compositionally biased region" description="Polar residues" evidence="1">
    <location>
        <begin position="1134"/>
        <end position="1168"/>
    </location>
</feature>
<dbReference type="Proteomes" id="UP001175353">
    <property type="component" value="Unassembled WGS sequence"/>
</dbReference>
<feature type="compositionally biased region" description="Polar residues" evidence="1">
    <location>
        <begin position="1064"/>
        <end position="1098"/>
    </location>
</feature>
<dbReference type="InterPro" id="IPR015943">
    <property type="entry name" value="WD40/YVTN_repeat-like_dom_sf"/>
</dbReference>
<accession>A0AAN6H6E6</accession>
<dbReference type="SUPFAM" id="SSF82171">
    <property type="entry name" value="DPP6 N-terminal domain-like"/>
    <property type="match status" value="1"/>
</dbReference>
<feature type="compositionally biased region" description="Polar residues" evidence="1">
    <location>
        <begin position="228"/>
        <end position="237"/>
    </location>
</feature>
<feature type="region of interest" description="Disordered" evidence="1">
    <location>
        <begin position="1062"/>
        <end position="1168"/>
    </location>
</feature>
<feature type="compositionally biased region" description="Acidic residues" evidence="1">
    <location>
        <begin position="109"/>
        <end position="130"/>
    </location>
</feature>
<feature type="region of interest" description="Disordered" evidence="1">
    <location>
        <begin position="24"/>
        <end position="331"/>
    </location>
</feature>
<feature type="region of interest" description="Disordered" evidence="1">
    <location>
        <begin position="1182"/>
        <end position="1257"/>
    </location>
</feature>
<feature type="compositionally biased region" description="Low complexity" evidence="1">
    <location>
        <begin position="244"/>
        <end position="254"/>
    </location>
</feature>
<feature type="compositionally biased region" description="Basic and acidic residues" evidence="1">
    <location>
        <begin position="26"/>
        <end position="39"/>
    </location>
</feature>
<evidence type="ECO:0000256" key="1">
    <source>
        <dbReference type="SAM" id="MobiDB-lite"/>
    </source>
</evidence>
<feature type="compositionally biased region" description="Polar residues" evidence="1">
    <location>
        <begin position="164"/>
        <end position="177"/>
    </location>
</feature>
<feature type="domain" description="DUF7165" evidence="2">
    <location>
        <begin position="348"/>
        <end position="653"/>
    </location>
</feature>
<protein>
    <recommendedName>
        <fullName evidence="2">DUF7165 domain-containing protein</fullName>
    </recommendedName>
</protein>
<feature type="compositionally biased region" description="Polar residues" evidence="1">
    <location>
        <begin position="311"/>
        <end position="327"/>
    </location>
</feature>
<organism evidence="3 4">
    <name type="scientific">Friedmanniomyces endolithicus</name>
    <dbReference type="NCBI Taxonomy" id="329885"/>
    <lineage>
        <taxon>Eukaryota</taxon>
        <taxon>Fungi</taxon>
        <taxon>Dikarya</taxon>
        <taxon>Ascomycota</taxon>
        <taxon>Pezizomycotina</taxon>
        <taxon>Dothideomycetes</taxon>
        <taxon>Dothideomycetidae</taxon>
        <taxon>Mycosphaerellales</taxon>
        <taxon>Teratosphaeriaceae</taxon>
        <taxon>Friedmanniomyces</taxon>
    </lineage>
</organism>
<feature type="compositionally biased region" description="Polar residues" evidence="1">
    <location>
        <begin position="1020"/>
        <end position="1029"/>
    </location>
</feature>
<feature type="compositionally biased region" description="Low complexity" evidence="1">
    <location>
        <begin position="1218"/>
        <end position="1232"/>
    </location>
</feature>
<feature type="compositionally biased region" description="Polar residues" evidence="1">
    <location>
        <begin position="823"/>
        <end position="832"/>
    </location>
</feature>
<gene>
    <name evidence="3" type="ORF">LTR91_021673</name>
</gene>
<reference evidence="3" key="1">
    <citation type="submission" date="2023-06" db="EMBL/GenBank/DDBJ databases">
        <title>Black Yeasts Isolated from many extreme environments.</title>
        <authorList>
            <person name="Coleine C."/>
            <person name="Stajich J.E."/>
            <person name="Selbmann L."/>
        </authorList>
    </citation>
    <scope>NUCLEOTIDE SEQUENCE</scope>
    <source>
        <strain evidence="3">CCFEE 5200</strain>
    </source>
</reference>
<evidence type="ECO:0000313" key="4">
    <source>
        <dbReference type="Proteomes" id="UP001175353"/>
    </source>
</evidence>
<evidence type="ECO:0000313" key="3">
    <source>
        <dbReference type="EMBL" id="KAK0957788.1"/>
    </source>
</evidence>
<feature type="compositionally biased region" description="Low complexity" evidence="1">
    <location>
        <begin position="932"/>
        <end position="951"/>
    </location>
</feature>
<sequence length="1319" mass="141348">MPLSTFSSGSHAVRRGHGTMIARWNSTRDKIAADERRMSMSEITEMDGTGLHQRSDWPLMDDNRGVLQPQRSVSPVEQDDEEAVVEDAVVRRSEDVRSPGPDAAPRAEEDMENGEVSDMEDSGEGVEDGAEPTLGTDARRRLHKHLSAPPDPIPHLPAVGSKEATASRSRANGSRQVPSEIHIAKECLQSPAVQSPGVSPLRGEWPSPRSGQISHSSPSPQSPRSINHMAQHSQPNGQHDDRPSPGSESSRRPSAVTSEEDDEARDLATPIPWGRDDTALRSNSPATPLVIGGATANGHARESSMAKTVPLSRSTSRASSHQTTHIPTNKDRVRYSWQSLQDDEPNRPRIHIIKLVSEVATASAGFPGGEAFGFSISPGGRRIAAFNSARLYVLQTGALPVGISQDYALKRRPLAVEIVDDGDVLAILADEHTINIYDLGRHLLRRTKTIKTDFPTNCIALAPTGGLIAAAYEGGVEIFSLDPSALPTDRRAVRSQRMDRMTFSEDGSTLLGTTTRINVSSTMVVSVPVYPVAPNGTPTHQELKEAWCSELLHPENIRNSSHGTFMRENRRACNDRIFAWNGVADTFGVLSVEDMQYGNIDFPVVISPPLSTCGGLGAAIHSCPAIDEHGDTIAMIVNDRTIRLYIVPHKAGDDETTVEAHSIDHELDEGYGCPFNEARWVYSSASLPAPLNNQTQVQGRLIVTSPGGVVEQSMNGEEMVDDIEGGRIILFDFDPQFAGQPRQTFSLTLGKSPPQLLEEEQVDVADEVALVRRRTVNQSKSGGLSQRPVTLGRSATAFNSGSRTLRSASPAFAVRSNRTSMLSMHSLQSEATRSLPDLAESPVEAHEVEEPYAQNAPRSHASLQRAASNAQRHRYQTLEERSQERVSVDSNGGFLPLPEYTEEPNAPLPSRFRAMAGLDAPAQSPPKPSIVTSTNSGPSAGSSGPATAPASMADNFSTEEAFRTASATFSAVSRQQRQDAVAAAMQSSSESSAPVSRSGTFDSTGPMHSRRAPGAAPRTDTFSSMNSMPRSLQRAYSNAITPLGVGPAPSLIGDWENVSPVNRAGTSMQNGSMNGTLSHSPASSVPENQHWDTLQSAGPQGRYQHFNRAPGASNPQRYSTSHLNPPGHAGVPNRISSNASSYTPASPTSQNSASLMPTSPNGMAANTSRRVPPHMQAFRTAAASASLFPSTSDSDRVPLRPPPAKAGSVAHPITAWHPPAASAASLPPSSSARSHVRMNSVGGRGGQHSRQNSLTGRSAFASTEKAKKLGFFNKRRKERFVMPGGYPSEEGEGGGGESLLETRSVMTWVTKGEGKCAVM</sequence>